<reference evidence="2 3" key="1">
    <citation type="submission" date="2016-03" db="EMBL/GenBank/DDBJ databases">
        <title>Genome sequence of Variovorax paradoxus KB5.</title>
        <authorList>
            <person name="Jeong H."/>
            <person name="Hong C.E."/>
            <person name="Jo S.H."/>
            <person name="Park J.M."/>
        </authorList>
    </citation>
    <scope>NUCLEOTIDE SEQUENCE [LARGE SCALE GENOMIC DNA]</scope>
    <source>
        <strain evidence="2 3">KB5</strain>
    </source>
</reference>
<proteinExistence type="predicted"/>
<dbReference type="Proteomes" id="UP000077852">
    <property type="component" value="Unassembled WGS sequence"/>
</dbReference>
<evidence type="ECO:0000256" key="1">
    <source>
        <dbReference type="SAM" id="MobiDB-lite"/>
    </source>
</evidence>
<evidence type="ECO:0000313" key="2">
    <source>
        <dbReference type="EMBL" id="OAK62284.1"/>
    </source>
</evidence>
<gene>
    <name evidence="2" type="ORF">A3K87_01685</name>
</gene>
<protein>
    <submittedName>
        <fullName evidence="2">Sporulation protein</fullName>
    </submittedName>
</protein>
<feature type="region of interest" description="Disordered" evidence="1">
    <location>
        <begin position="54"/>
        <end position="82"/>
    </location>
</feature>
<evidence type="ECO:0000313" key="3">
    <source>
        <dbReference type="Proteomes" id="UP000077852"/>
    </source>
</evidence>
<dbReference type="RefSeq" id="WP_081268699.1">
    <property type="nucleotide sequence ID" value="NZ_LVHG01000051.1"/>
</dbReference>
<name>A0AA91IAZ3_VARPD</name>
<dbReference type="EMBL" id="LVHG01000051">
    <property type="protein sequence ID" value="OAK62284.1"/>
    <property type="molecule type" value="Genomic_DNA"/>
</dbReference>
<feature type="compositionally biased region" description="Pro residues" evidence="1">
    <location>
        <begin position="62"/>
        <end position="72"/>
    </location>
</feature>
<organism evidence="2 3">
    <name type="scientific">Variovorax paradoxus</name>
    <dbReference type="NCBI Taxonomy" id="34073"/>
    <lineage>
        <taxon>Bacteria</taxon>
        <taxon>Pseudomonadati</taxon>
        <taxon>Pseudomonadota</taxon>
        <taxon>Betaproteobacteria</taxon>
        <taxon>Burkholderiales</taxon>
        <taxon>Comamonadaceae</taxon>
        <taxon>Variovorax</taxon>
    </lineage>
</organism>
<dbReference type="AlphaFoldDB" id="A0AA91IAZ3"/>
<comment type="caution">
    <text evidence="2">The sequence shown here is derived from an EMBL/GenBank/DDBJ whole genome shotgun (WGS) entry which is preliminary data.</text>
</comment>
<sequence>MKLRLLLVVLLLANAGYFLWARGDLAGFGLAPAGLNEREPQRLARQIRPEWLQIRNDAKPAGPAPAPTPTPAPAAAAPAPSP</sequence>
<accession>A0AA91IAZ3</accession>
<feature type="compositionally biased region" description="Low complexity" evidence="1">
    <location>
        <begin position="73"/>
        <end position="82"/>
    </location>
</feature>